<dbReference type="PANTHER" id="PTHR30629">
    <property type="entry name" value="PROPHAGE INTEGRASE"/>
    <property type="match status" value="1"/>
</dbReference>
<dbReference type="AlphaFoldDB" id="A0A2W5NS84"/>
<dbReference type="InterPro" id="IPR002104">
    <property type="entry name" value="Integrase_catalytic"/>
</dbReference>
<feature type="domain" description="Tyr recombinase" evidence="6">
    <location>
        <begin position="193"/>
        <end position="391"/>
    </location>
</feature>
<dbReference type="InterPro" id="IPR025166">
    <property type="entry name" value="Integrase_DNA_bind_dom"/>
</dbReference>
<dbReference type="Proteomes" id="UP000249082">
    <property type="component" value="Unassembled WGS sequence"/>
</dbReference>
<dbReference type="InterPro" id="IPR013762">
    <property type="entry name" value="Integrase-like_cat_sf"/>
</dbReference>
<comment type="similarity">
    <text evidence="1">Belongs to the 'phage' integrase family.</text>
</comment>
<protein>
    <submittedName>
        <fullName evidence="8">Integrase</fullName>
    </submittedName>
</protein>
<dbReference type="InterPro" id="IPR044068">
    <property type="entry name" value="CB"/>
</dbReference>
<dbReference type="InterPro" id="IPR053876">
    <property type="entry name" value="Phage_int_M"/>
</dbReference>
<dbReference type="PROSITE" id="PS51900">
    <property type="entry name" value="CB"/>
    <property type="match status" value="1"/>
</dbReference>
<dbReference type="Pfam" id="PF13356">
    <property type="entry name" value="Arm-DNA-bind_3"/>
    <property type="match status" value="1"/>
</dbReference>
<dbReference type="Pfam" id="PF22022">
    <property type="entry name" value="Phage_int_M"/>
    <property type="match status" value="1"/>
</dbReference>
<evidence type="ECO:0000256" key="3">
    <source>
        <dbReference type="ARBA" id="ARBA00023125"/>
    </source>
</evidence>
<feature type="domain" description="Core-binding (CB)" evidence="7">
    <location>
        <begin position="88"/>
        <end position="169"/>
    </location>
</feature>
<evidence type="ECO:0000313" key="8">
    <source>
        <dbReference type="EMBL" id="PZQ56286.1"/>
    </source>
</evidence>
<proteinExistence type="inferred from homology"/>
<keyword evidence="4" id="KW-0233">DNA recombination</keyword>
<dbReference type="Gene3D" id="3.30.160.390">
    <property type="entry name" value="Integrase, DNA-binding domain"/>
    <property type="match status" value="1"/>
</dbReference>
<dbReference type="EMBL" id="QFPX01000004">
    <property type="protein sequence ID" value="PZQ56286.1"/>
    <property type="molecule type" value="Genomic_DNA"/>
</dbReference>
<dbReference type="Gene3D" id="1.10.150.130">
    <property type="match status" value="1"/>
</dbReference>
<evidence type="ECO:0000256" key="2">
    <source>
        <dbReference type="ARBA" id="ARBA00022908"/>
    </source>
</evidence>
<dbReference type="Gene3D" id="1.10.443.10">
    <property type="entry name" value="Intergrase catalytic core"/>
    <property type="match status" value="1"/>
</dbReference>
<dbReference type="InterPro" id="IPR010998">
    <property type="entry name" value="Integrase_recombinase_N"/>
</dbReference>
<organism evidence="8 9">
    <name type="scientific">Novosphingobium pentaromativorans</name>
    <dbReference type="NCBI Taxonomy" id="205844"/>
    <lineage>
        <taxon>Bacteria</taxon>
        <taxon>Pseudomonadati</taxon>
        <taxon>Pseudomonadota</taxon>
        <taxon>Alphaproteobacteria</taxon>
        <taxon>Sphingomonadales</taxon>
        <taxon>Sphingomonadaceae</taxon>
        <taxon>Novosphingobium</taxon>
    </lineage>
</organism>
<dbReference type="Pfam" id="PF00589">
    <property type="entry name" value="Phage_integrase"/>
    <property type="match status" value="1"/>
</dbReference>
<dbReference type="GO" id="GO:0015074">
    <property type="term" value="P:DNA integration"/>
    <property type="evidence" value="ECO:0007669"/>
    <property type="project" value="UniProtKB-KW"/>
</dbReference>
<gene>
    <name evidence="8" type="ORF">DI555_06640</name>
</gene>
<keyword evidence="2" id="KW-0229">DNA integration</keyword>
<dbReference type="InterPro" id="IPR011010">
    <property type="entry name" value="DNA_brk_join_enz"/>
</dbReference>
<sequence length="399" mass="44112">MLTNGAVKAAAAQPRPYKMSDAGGLYLYVTPAGTKSWRLKYRWQGKEKLLVIGRFPGISLAEARQRREDAKTKIRQGADPSSTEESLETFEQVARAWYRHNENGWSPAHAGDVLASLERDVFPAIGARAIASIEPPELLDVLRLVEGRGRIETARRQRQRLSAIFGYGIARGLTDRDPAEHVGRAMSSARPVRPQPALTIADECRELLAASDRQPGRAAAKLASRFLALTAVRLEAVRGMRCGEIEDLDGDAPVWRVPPARMKLKKSKKDDPRFAHVVPLSSQAVAVLREAAREFGYDTVRPQADDLVFPGRDRSRPIGESAIGALYDRAGFSGRHVPHGWRSSFSTILNETLGPDAASDIDRALAHSPKDKVEAAYNRAELLGRRRALFNRWGELLTE</sequence>
<evidence type="ECO:0000259" key="7">
    <source>
        <dbReference type="PROSITE" id="PS51900"/>
    </source>
</evidence>
<dbReference type="PROSITE" id="PS51898">
    <property type="entry name" value="TYR_RECOMBINASE"/>
    <property type="match status" value="1"/>
</dbReference>
<evidence type="ECO:0000313" key="9">
    <source>
        <dbReference type="Proteomes" id="UP000249082"/>
    </source>
</evidence>
<comment type="caution">
    <text evidence="8">The sequence shown here is derived from an EMBL/GenBank/DDBJ whole genome shotgun (WGS) entry which is preliminary data.</text>
</comment>
<evidence type="ECO:0000256" key="1">
    <source>
        <dbReference type="ARBA" id="ARBA00008857"/>
    </source>
</evidence>
<dbReference type="CDD" id="cd00801">
    <property type="entry name" value="INT_P4_C"/>
    <property type="match status" value="1"/>
</dbReference>
<dbReference type="InterPro" id="IPR038488">
    <property type="entry name" value="Integrase_DNA-bd_sf"/>
</dbReference>
<evidence type="ECO:0000256" key="4">
    <source>
        <dbReference type="ARBA" id="ARBA00023172"/>
    </source>
</evidence>
<evidence type="ECO:0000259" key="6">
    <source>
        <dbReference type="PROSITE" id="PS51898"/>
    </source>
</evidence>
<name>A0A2W5NS84_9SPHN</name>
<dbReference type="PANTHER" id="PTHR30629:SF2">
    <property type="entry name" value="PROPHAGE INTEGRASE INTS-RELATED"/>
    <property type="match status" value="1"/>
</dbReference>
<dbReference type="GO" id="GO:0003677">
    <property type="term" value="F:DNA binding"/>
    <property type="evidence" value="ECO:0007669"/>
    <property type="project" value="UniProtKB-UniRule"/>
</dbReference>
<dbReference type="InterPro" id="IPR050808">
    <property type="entry name" value="Phage_Integrase"/>
</dbReference>
<dbReference type="SUPFAM" id="SSF56349">
    <property type="entry name" value="DNA breaking-rejoining enzymes"/>
    <property type="match status" value="1"/>
</dbReference>
<keyword evidence="3 5" id="KW-0238">DNA-binding</keyword>
<dbReference type="GO" id="GO:0006310">
    <property type="term" value="P:DNA recombination"/>
    <property type="evidence" value="ECO:0007669"/>
    <property type="project" value="UniProtKB-KW"/>
</dbReference>
<accession>A0A2W5NS84</accession>
<evidence type="ECO:0000256" key="5">
    <source>
        <dbReference type="PROSITE-ProRule" id="PRU01248"/>
    </source>
</evidence>
<reference evidence="8 9" key="1">
    <citation type="submission" date="2017-08" db="EMBL/GenBank/DDBJ databases">
        <title>Infants hospitalized years apart are colonized by the same room-sourced microbial strains.</title>
        <authorList>
            <person name="Brooks B."/>
            <person name="Olm M.R."/>
            <person name="Firek B.A."/>
            <person name="Baker R."/>
            <person name="Thomas B.C."/>
            <person name="Morowitz M.J."/>
            <person name="Banfield J.F."/>
        </authorList>
    </citation>
    <scope>NUCLEOTIDE SEQUENCE [LARGE SCALE GENOMIC DNA]</scope>
    <source>
        <strain evidence="8">S2_005_002_R2_33</strain>
    </source>
</reference>